<dbReference type="AlphaFoldDB" id="A0A560DPI2"/>
<protein>
    <submittedName>
        <fullName evidence="1">Uncharacterized protein</fullName>
    </submittedName>
</protein>
<proteinExistence type="predicted"/>
<dbReference type="SUPFAM" id="SSF58113">
    <property type="entry name" value="Apolipoprotein A-I"/>
    <property type="match status" value="1"/>
</dbReference>
<evidence type="ECO:0000313" key="2">
    <source>
        <dbReference type="Proteomes" id="UP000319949"/>
    </source>
</evidence>
<sequence length="204" mass="22332">MLEQSGLHFYLNWAKERIDEMDAALGSFEIRAGKAKAEAEAEIKADRIVADLRKCRDKFQAELKAQAQAGEATWAHTKMDLERQWNTFETQMNAYFENAGKQIDQQKATFKNIAGAQARAWHEAADKFREAAGKVAASHAGEFEAGLEQMKADASTANARLATLKQAGGESWAVLSAALAESRKAFDQANQAVWHALKGSGGKS</sequence>
<dbReference type="RefSeq" id="WP_063690474.1">
    <property type="nucleotide sequence ID" value="NZ_LVEM01000003.1"/>
</dbReference>
<keyword evidence="2" id="KW-1185">Reference proteome</keyword>
<comment type="caution">
    <text evidence="1">The sequence shown here is derived from an EMBL/GenBank/DDBJ whole genome shotgun (WGS) entry which is preliminary data.</text>
</comment>
<dbReference type="Proteomes" id="UP000319949">
    <property type="component" value="Unassembled WGS sequence"/>
</dbReference>
<organism evidence="1 2">
    <name type="scientific">Bradyrhizobium stylosanthis</name>
    <dbReference type="NCBI Taxonomy" id="1803665"/>
    <lineage>
        <taxon>Bacteria</taxon>
        <taxon>Pseudomonadati</taxon>
        <taxon>Pseudomonadota</taxon>
        <taxon>Alphaproteobacteria</taxon>
        <taxon>Hyphomicrobiales</taxon>
        <taxon>Nitrobacteraceae</taxon>
        <taxon>Bradyrhizobium</taxon>
    </lineage>
</organism>
<name>A0A560DPI2_9BRAD</name>
<accession>A0A560DPI2</accession>
<evidence type="ECO:0000313" key="1">
    <source>
        <dbReference type="EMBL" id="TWA99000.1"/>
    </source>
</evidence>
<gene>
    <name evidence="1" type="ORF">FBZ96_105679</name>
</gene>
<dbReference type="OrthoDB" id="6859560at2"/>
<dbReference type="EMBL" id="VITK01000005">
    <property type="protein sequence ID" value="TWA99000.1"/>
    <property type="molecule type" value="Genomic_DNA"/>
</dbReference>
<reference evidence="1 2" key="1">
    <citation type="submission" date="2019-06" db="EMBL/GenBank/DDBJ databases">
        <title>Genomic Encyclopedia of Type Strains, Phase IV (KMG-V): Genome sequencing to study the core and pangenomes of soil and plant-associated prokaryotes.</title>
        <authorList>
            <person name="Whitman W."/>
        </authorList>
    </citation>
    <scope>NUCLEOTIDE SEQUENCE [LARGE SCALE GENOMIC DNA]</scope>
    <source>
        <strain evidence="1 2">BR 510</strain>
    </source>
</reference>